<sequence length="66" mass="7758">MSTGTQRSQRTRLTLNEIYNSETRENSVQIFFEDFNQNVMQLNISSIHMIVSLFAVNEEYTTDNSY</sequence>
<evidence type="ECO:0000313" key="2">
    <source>
        <dbReference type="Proteomes" id="UP000276133"/>
    </source>
</evidence>
<reference evidence="1 2" key="1">
    <citation type="journal article" date="2018" name="Sci. Rep.">
        <title>Genomic signatures of local adaptation to the degree of environmental predictability in rotifers.</title>
        <authorList>
            <person name="Franch-Gras L."/>
            <person name="Hahn C."/>
            <person name="Garcia-Roger E.M."/>
            <person name="Carmona M.J."/>
            <person name="Serra M."/>
            <person name="Gomez A."/>
        </authorList>
    </citation>
    <scope>NUCLEOTIDE SEQUENCE [LARGE SCALE GENOMIC DNA]</scope>
    <source>
        <strain evidence="1">HYR1</strain>
    </source>
</reference>
<dbReference type="Proteomes" id="UP000276133">
    <property type="component" value="Unassembled WGS sequence"/>
</dbReference>
<gene>
    <name evidence="1" type="ORF">BpHYR1_035756</name>
</gene>
<protein>
    <submittedName>
        <fullName evidence="1">Uncharacterized protein</fullName>
    </submittedName>
</protein>
<proteinExistence type="predicted"/>
<organism evidence="1 2">
    <name type="scientific">Brachionus plicatilis</name>
    <name type="common">Marine rotifer</name>
    <name type="synonym">Brachionus muelleri</name>
    <dbReference type="NCBI Taxonomy" id="10195"/>
    <lineage>
        <taxon>Eukaryota</taxon>
        <taxon>Metazoa</taxon>
        <taxon>Spiralia</taxon>
        <taxon>Gnathifera</taxon>
        <taxon>Rotifera</taxon>
        <taxon>Eurotatoria</taxon>
        <taxon>Monogononta</taxon>
        <taxon>Pseudotrocha</taxon>
        <taxon>Ploima</taxon>
        <taxon>Brachionidae</taxon>
        <taxon>Brachionus</taxon>
    </lineage>
</organism>
<dbReference type="EMBL" id="REGN01000820">
    <property type="protein sequence ID" value="RNA38803.1"/>
    <property type="molecule type" value="Genomic_DNA"/>
</dbReference>
<accession>A0A3M7SSN5</accession>
<dbReference type="AlphaFoldDB" id="A0A3M7SSN5"/>
<comment type="caution">
    <text evidence="1">The sequence shown here is derived from an EMBL/GenBank/DDBJ whole genome shotgun (WGS) entry which is preliminary data.</text>
</comment>
<keyword evidence="2" id="KW-1185">Reference proteome</keyword>
<evidence type="ECO:0000313" key="1">
    <source>
        <dbReference type="EMBL" id="RNA38803.1"/>
    </source>
</evidence>
<name>A0A3M7SSN5_BRAPC</name>